<accession>A0AAP1RGR7</accession>
<name>A0AAP1RGR7_9FLAO</name>
<dbReference type="InterPro" id="IPR036869">
    <property type="entry name" value="J_dom_sf"/>
</dbReference>
<keyword evidence="3" id="KW-1185">Reference proteome</keyword>
<evidence type="ECO:0000256" key="1">
    <source>
        <dbReference type="SAM" id="Phobius"/>
    </source>
</evidence>
<protein>
    <recommendedName>
        <fullName evidence="4">Molecular chaperone DnaJ</fullName>
    </recommendedName>
</protein>
<sequence length="111" mass="12882">MKNKLIKIISVATIFPLVISYIKKRKAKNKIRNKILAEGNDFSKTAKNITNSISKSKSLYKKLIVKVHPDRFFKDDKIIANELSSRITKSKKNYDDLIKLEIEVNKFLDNK</sequence>
<keyword evidence="1" id="KW-1133">Transmembrane helix</keyword>
<keyword evidence="1" id="KW-0472">Membrane</keyword>
<dbReference type="Proteomes" id="UP000806077">
    <property type="component" value="Unassembled WGS sequence"/>
</dbReference>
<dbReference type="AlphaFoldDB" id="A0AAP1RGR7"/>
<gene>
    <name evidence="2" type="ORF">F7645_10080</name>
</gene>
<dbReference type="EMBL" id="WXXV01000014">
    <property type="protein sequence ID" value="MBE7695764.1"/>
    <property type="molecule type" value="Genomic_DNA"/>
</dbReference>
<keyword evidence="1" id="KW-0812">Transmembrane</keyword>
<proteinExistence type="predicted"/>
<reference evidence="2 3" key="1">
    <citation type="journal article" date="2020" name="Int. J. Syst. Evol. Microbiol.">
        <title>Tenacibaculum piscium sp. nov., isolated from skin ulcers of sea-farmed fish, and description of Tenacibaculum finnmarkense sp. nov. with subdivision into genomovars finnmarkense and ulcerans.</title>
        <authorList>
            <person name="Olsen A.B."/>
            <person name="Spilsberg B."/>
            <person name="Nilsen H.K."/>
            <person name="Lagesen K."/>
            <person name="Gulla S."/>
            <person name="Avendano-Herrera R."/>
            <person name="Irgang R."/>
            <person name="Duchaud E."/>
            <person name="Colquhoun D.J."/>
        </authorList>
    </citation>
    <scope>NUCLEOTIDE SEQUENCE [LARGE SCALE GENOMIC DNA]</scope>
    <source>
        <strain evidence="2 3">TNO037</strain>
    </source>
</reference>
<comment type="caution">
    <text evidence="2">The sequence shown here is derived from an EMBL/GenBank/DDBJ whole genome shotgun (WGS) entry which is preliminary data.</text>
</comment>
<organism evidence="2 3">
    <name type="scientific">Tenacibaculum finnmarkense genomovar finnmarkense</name>
    <dbReference type="NCBI Taxonomy" id="1458503"/>
    <lineage>
        <taxon>Bacteria</taxon>
        <taxon>Pseudomonadati</taxon>
        <taxon>Bacteroidota</taxon>
        <taxon>Flavobacteriia</taxon>
        <taxon>Flavobacteriales</taxon>
        <taxon>Flavobacteriaceae</taxon>
        <taxon>Tenacibaculum</taxon>
        <taxon>Tenacibaculum finnmarkense</taxon>
    </lineage>
</organism>
<dbReference type="SUPFAM" id="SSF46565">
    <property type="entry name" value="Chaperone J-domain"/>
    <property type="match status" value="1"/>
</dbReference>
<evidence type="ECO:0000313" key="2">
    <source>
        <dbReference type="EMBL" id="MBE7695764.1"/>
    </source>
</evidence>
<feature type="transmembrane region" description="Helical" evidence="1">
    <location>
        <begin position="6"/>
        <end position="22"/>
    </location>
</feature>
<evidence type="ECO:0000313" key="3">
    <source>
        <dbReference type="Proteomes" id="UP000806077"/>
    </source>
</evidence>
<evidence type="ECO:0008006" key="4">
    <source>
        <dbReference type="Google" id="ProtNLM"/>
    </source>
</evidence>
<dbReference type="RefSeq" id="WP_193702210.1">
    <property type="nucleotide sequence ID" value="NZ_WXXV01000014.1"/>
</dbReference>